<dbReference type="Pfam" id="PF04675">
    <property type="entry name" value="DNA_ligase_A_N"/>
    <property type="match status" value="1"/>
</dbReference>
<dbReference type="InterPro" id="IPR012340">
    <property type="entry name" value="NA-bd_OB-fold"/>
</dbReference>
<dbReference type="InterPro" id="IPR000977">
    <property type="entry name" value="DNA_ligase_ATP-dep"/>
</dbReference>
<dbReference type="SUPFAM" id="SSF117018">
    <property type="entry name" value="ATP-dependent DNA ligase DNA-binding domain"/>
    <property type="match status" value="1"/>
</dbReference>
<dbReference type="CDD" id="cd07972">
    <property type="entry name" value="OBF_DNA_ligase_Arch_LigB"/>
    <property type="match status" value="1"/>
</dbReference>
<name>A0AA97F9J9_9EURY</name>
<feature type="binding site" evidence="14">
    <location>
        <position position="405"/>
    </location>
    <ligand>
        <name>ATP</name>
        <dbReference type="ChEBI" id="CHEBI:30616"/>
    </ligand>
</feature>
<dbReference type="KEGG" id="mefw:F1737_00990"/>
<keyword evidence="6 14" id="KW-0479">Metal-binding</keyword>
<dbReference type="GO" id="GO:0006281">
    <property type="term" value="P:DNA repair"/>
    <property type="evidence" value="ECO:0007669"/>
    <property type="project" value="UniProtKB-UniRule"/>
</dbReference>
<dbReference type="Proteomes" id="UP001301797">
    <property type="component" value="Chromosome"/>
</dbReference>
<dbReference type="InterPro" id="IPR036599">
    <property type="entry name" value="DNA_ligase_N_sf"/>
</dbReference>
<protein>
    <recommendedName>
        <fullName evidence="2 14">DNA ligase</fullName>
        <ecNumber evidence="14">6.5.1.1</ecNumber>
    </recommendedName>
    <alternativeName>
        <fullName evidence="14">Polydeoxyribonucleotide synthase [ATP]</fullName>
    </alternativeName>
</protein>
<dbReference type="InterPro" id="IPR022865">
    <property type="entry name" value="DNA_ligae_ATP-dep_bac/arc"/>
</dbReference>
<dbReference type="CDD" id="cd07901">
    <property type="entry name" value="Adenylation_DNA_ligase_Arch_LigB"/>
    <property type="match status" value="1"/>
</dbReference>
<dbReference type="EC" id="6.5.1.1" evidence="14"/>
<evidence type="ECO:0000256" key="4">
    <source>
        <dbReference type="ARBA" id="ARBA00022618"/>
    </source>
</evidence>
<dbReference type="RefSeq" id="WP_317136924.1">
    <property type="nucleotide sequence ID" value="NZ_CP043875.1"/>
</dbReference>
<dbReference type="Gene3D" id="1.10.3260.10">
    <property type="entry name" value="DNA ligase, ATP-dependent, N-terminal domain"/>
    <property type="match status" value="1"/>
</dbReference>
<keyword evidence="9 14" id="KW-0067">ATP-binding</keyword>
<evidence type="ECO:0000256" key="9">
    <source>
        <dbReference type="ARBA" id="ARBA00022840"/>
    </source>
</evidence>
<dbReference type="SUPFAM" id="SSF50249">
    <property type="entry name" value="Nucleic acid-binding proteins"/>
    <property type="match status" value="1"/>
</dbReference>
<keyword evidence="5 14" id="KW-0235">DNA replication</keyword>
<evidence type="ECO:0000256" key="6">
    <source>
        <dbReference type="ARBA" id="ARBA00022723"/>
    </source>
</evidence>
<dbReference type="GO" id="GO:0005524">
    <property type="term" value="F:ATP binding"/>
    <property type="evidence" value="ECO:0007669"/>
    <property type="project" value="UniProtKB-UniRule"/>
</dbReference>
<comment type="catalytic activity">
    <reaction evidence="14">
        <text>ATP + (deoxyribonucleotide)n-3'-hydroxyl + 5'-phospho-(deoxyribonucleotide)m = (deoxyribonucleotide)n+m + AMP + diphosphate.</text>
        <dbReference type="EC" id="6.5.1.1"/>
    </reaction>
</comment>
<dbReference type="GO" id="GO:0071897">
    <property type="term" value="P:DNA biosynthetic process"/>
    <property type="evidence" value="ECO:0007669"/>
    <property type="project" value="InterPro"/>
</dbReference>
<dbReference type="NCBIfam" id="TIGR00574">
    <property type="entry name" value="dnl1"/>
    <property type="match status" value="1"/>
</dbReference>
<dbReference type="PANTHER" id="PTHR45674">
    <property type="entry name" value="DNA LIGASE 1/3 FAMILY MEMBER"/>
    <property type="match status" value="1"/>
</dbReference>
<sequence length="546" mass="61358">MEFLEFSNICENLESTGGRLDTIDIIAEVLPGLNDDELSVFIRFLMGKIFPDWSSEKIGIGPNLIFESVAYVVGRNKKEVIKSISSAGDVGRAVEKLLLKKEQTSFFSESLDLLEVYRDFEYLAGVGGNRSQREKLKVIKRLFANGTPSEGKYISRLMLGELRIGVGEGNIREAIAKAFSVPPSSVEHAHQAANDLGEIAVLARKGEEELLKVKIELFRPVKMMLAKQGTIAGMISDYGAIAAEYKYDGTRFQFHKKGDSCRIYSRKLEEVTDALPDISSMLLSSTEHDVILDGEVIAVKDERPMPFQYVLRRFRRKHDIADHMETIKLVPNLFDILYLDGEMLIDLPFEKRREILEQNVSSFIAPQIVSKDINEIESFYKNALDDGHEGIMVKSRAAHYTPGIRGKDWTKIKPAVDTIDLAVIGAEWGEGKRAHLFGSFLLACQDERGELLPVSKVATGLSDDMLASVFEILKDLVITESGKEVTFEPELVFEVGYAEIQKSVNYRAGYALRFPRFIRFRDDKGVDEIETISSIIDRFTAQSNNK</sequence>
<feature type="binding site" evidence="14">
    <location>
        <position position="251"/>
    </location>
    <ligand>
        <name>ATP</name>
        <dbReference type="ChEBI" id="CHEBI:30616"/>
    </ligand>
</feature>
<dbReference type="FunFam" id="1.10.3260.10:FF:000007">
    <property type="entry name" value="DNA ligase"/>
    <property type="match status" value="1"/>
</dbReference>
<evidence type="ECO:0000313" key="18">
    <source>
        <dbReference type="Proteomes" id="UP001301797"/>
    </source>
</evidence>
<dbReference type="InterPro" id="IPR012310">
    <property type="entry name" value="DNA_ligase_ATP-dep_cent"/>
</dbReference>
<dbReference type="GO" id="GO:0003910">
    <property type="term" value="F:DNA ligase (ATP) activity"/>
    <property type="evidence" value="ECO:0007669"/>
    <property type="project" value="UniProtKB-UniRule"/>
</dbReference>
<evidence type="ECO:0000256" key="8">
    <source>
        <dbReference type="ARBA" id="ARBA00022763"/>
    </source>
</evidence>
<dbReference type="GO" id="GO:0046872">
    <property type="term" value="F:metal ion binding"/>
    <property type="evidence" value="ECO:0007669"/>
    <property type="project" value="UniProtKB-KW"/>
</dbReference>
<dbReference type="GO" id="GO:0051301">
    <property type="term" value="P:cell division"/>
    <property type="evidence" value="ECO:0007669"/>
    <property type="project" value="UniProtKB-KW"/>
</dbReference>
<feature type="binding site" evidence="14">
    <location>
        <position position="244"/>
    </location>
    <ligand>
        <name>ATP</name>
        <dbReference type="ChEBI" id="CHEBI:30616"/>
    </ligand>
</feature>
<keyword evidence="3 14" id="KW-0436">Ligase</keyword>
<feature type="domain" description="ATP-dependent DNA ligase family profile" evidence="16">
    <location>
        <begin position="333"/>
        <end position="446"/>
    </location>
</feature>
<dbReference type="EMBL" id="CP043875">
    <property type="protein sequence ID" value="WOF15355.1"/>
    <property type="molecule type" value="Genomic_DNA"/>
</dbReference>
<dbReference type="GO" id="GO:0006273">
    <property type="term" value="P:lagging strand elongation"/>
    <property type="evidence" value="ECO:0007669"/>
    <property type="project" value="TreeGrafter"/>
</dbReference>
<dbReference type="PROSITE" id="PS50160">
    <property type="entry name" value="DNA_LIGASE_A3"/>
    <property type="match status" value="1"/>
</dbReference>
<keyword evidence="10 14" id="KW-0460">Magnesium</keyword>
<accession>A0AA97F9J9</accession>
<keyword evidence="11 14" id="KW-0233">DNA recombination</keyword>
<evidence type="ECO:0000256" key="2">
    <source>
        <dbReference type="ARBA" id="ARBA00013308"/>
    </source>
</evidence>
<evidence type="ECO:0000259" key="16">
    <source>
        <dbReference type="PROSITE" id="PS50160"/>
    </source>
</evidence>
<feature type="binding site" evidence="14">
    <location>
        <position position="334"/>
    </location>
    <ligand>
        <name>ATP</name>
        <dbReference type="ChEBI" id="CHEBI:30616"/>
    </ligand>
</feature>
<dbReference type="GO" id="GO:0006310">
    <property type="term" value="P:DNA recombination"/>
    <property type="evidence" value="ECO:0007669"/>
    <property type="project" value="UniProtKB-UniRule"/>
</dbReference>
<dbReference type="Pfam" id="PF04679">
    <property type="entry name" value="DNA_ligase_A_C"/>
    <property type="match status" value="1"/>
</dbReference>
<dbReference type="GeneID" id="85228701"/>
<keyword evidence="7 14" id="KW-0547">Nucleotide-binding</keyword>
<dbReference type="InterPro" id="IPR012308">
    <property type="entry name" value="DNA_ligase_ATP-dep_N"/>
</dbReference>
<keyword evidence="8 14" id="KW-0227">DNA damage</keyword>
<keyword evidence="12 14" id="KW-0234">DNA repair</keyword>
<comment type="function">
    <text evidence="14">DNA ligase that seals nicks in double-stranded DNA during DNA replication, DNA recombination and DNA repair.</text>
</comment>
<evidence type="ECO:0000256" key="14">
    <source>
        <dbReference type="HAMAP-Rule" id="MF_00407"/>
    </source>
</evidence>
<evidence type="ECO:0000256" key="3">
    <source>
        <dbReference type="ARBA" id="ARBA00022598"/>
    </source>
</evidence>
<feature type="active site" description="N6-AMP-lysine intermediate" evidence="14">
    <location>
        <position position="246"/>
    </location>
</feature>
<dbReference type="Gene3D" id="3.30.470.30">
    <property type="entry name" value="DNA ligase/mRNA capping enzyme"/>
    <property type="match status" value="1"/>
</dbReference>
<dbReference type="HAMAP" id="MF_00407">
    <property type="entry name" value="DNA_ligase"/>
    <property type="match status" value="1"/>
</dbReference>
<dbReference type="GO" id="GO:0003677">
    <property type="term" value="F:DNA binding"/>
    <property type="evidence" value="ECO:0007669"/>
    <property type="project" value="InterPro"/>
</dbReference>
<dbReference type="InterPro" id="IPR050191">
    <property type="entry name" value="ATP-dep_DNA_ligase"/>
</dbReference>
<keyword evidence="13 14" id="KW-0131">Cell cycle</keyword>
<evidence type="ECO:0000256" key="15">
    <source>
        <dbReference type="RuleBase" id="RU004196"/>
    </source>
</evidence>
<feature type="binding site" evidence="14">
    <location>
        <position position="295"/>
    </location>
    <ligand>
        <name>ATP</name>
        <dbReference type="ChEBI" id="CHEBI:30616"/>
    </ligand>
</feature>
<keyword evidence="4 14" id="KW-0132">Cell division</keyword>
<evidence type="ECO:0000256" key="10">
    <source>
        <dbReference type="ARBA" id="ARBA00022842"/>
    </source>
</evidence>
<keyword evidence="18" id="KW-1185">Reference proteome</keyword>
<feature type="binding site" evidence="14">
    <location>
        <position position="411"/>
    </location>
    <ligand>
        <name>ATP</name>
        <dbReference type="ChEBI" id="CHEBI:30616"/>
    </ligand>
</feature>
<feature type="binding site" evidence="14">
    <location>
        <position position="266"/>
    </location>
    <ligand>
        <name>ATP</name>
        <dbReference type="ChEBI" id="CHEBI:30616"/>
    </ligand>
</feature>
<comment type="cofactor">
    <cofactor evidence="14">
        <name>Mg(2+)</name>
        <dbReference type="ChEBI" id="CHEBI:18420"/>
    </cofactor>
</comment>
<evidence type="ECO:0000256" key="11">
    <source>
        <dbReference type="ARBA" id="ARBA00023172"/>
    </source>
</evidence>
<dbReference type="PROSITE" id="PS00333">
    <property type="entry name" value="DNA_LIGASE_A2"/>
    <property type="match status" value="1"/>
</dbReference>
<evidence type="ECO:0000256" key="13">
    <source>
        <dbReference type="ARBA" id="ARBA00023306"/>
    </source>
</evidence>
<evidence type="ECO:0000313" key="17">
    <source>
        <dbReference type="EMBL" id="WOF15355.1"/>
    </source>
</evidence>
<organism evidence="17 18">
    <name type="scientific">Methanochimaera problematica</name>
    <dbReference type="NCBI Taxonomy" id="2609417"/>
    <lineage>
        <taxon>Archaea</taxon>
        <taxon>Methanobacteriati</taxon>
        <taxon>Methanobacteriota</taxon>
        <taxon>Stenosarchaea group</taxon>
        <taxon>Methanomicrobia</taxon>
        <taxon>Methanomicrobiales</taxon>
        <taxon>Methanomicrobiaceae</taxon>
        <taxon>Methanochimaera</taxon>
    </lineage>
</organism>
<evidence type="ECO:0000256" key="12">
    <source>
        <dbReference type="ARBA" id="ARBA00023204"/>
    </source>
</evidence>
<evidence type="ECO:0000256" key="1">
    <source>
        <dbReference type="ARBA" id="ARBA00007572"/>
    </source>
</evidence>
<gene>
    <name evidence="14" type="primary">lig</name>
    <name evidence="17" type="ORF">F1737_00990</name>
</gene>
<dbReference type="AlphaFoldDB" id="A0AA97F9J9"/>
<comment type="similarity">
    <text evidence="1 14 15">Belongs to the ATP-dependent DNA ligase family.</text>
</comment>
<evidence type="ECO:0000256" key="7">
    <source>
        <dbReference type="ARBA" id="ARBA00022741"/>
    </source>
</evidence>
<dbReference type="InterPro" id="IPR012309">
    <property type="entry name" value="DNA_ligase_ATP-dep_C"/>
</dbReference>
<dbReference type="SUPFAM" id="SSF56091">
    <property type="entry name" value="DNA ligase/mRNA capping enzyme, catalytic domain"/>
    <property type="match status" value="1"/>
</dbReference>
<evidence type="ECO:0000256" key="5">
    <source>
        <dbReference type="ARBA" id="ARBA00022705"/>
    </source>
</evidence>
<reference evidence="17 18" key="1">
    <citation type="submission" date="2019-09" db="EMBL/GenBank/DDBJ databases">
        <title>The complete genome of Methanoplanus sp. FWC-SCC4.</title>
        <authorList>
            <person name="Chen S.-C."/>
            <person name="Zhou Y.-Z."/>
            <person name="Lai M.-C."/>
        </authorList>
    </citation>
    <scope>NUCLEOTIDE SEQUENCE [LARGE SCALE GENOMIC DNA]</scope>
    <source>
        <strain evidence="17 18">FWC-SCC4</strain>
    </source>
</reference>
<proteinExistence type="inferred from homology"/>
<dbReference type="PANTHER" id="PTHR45674:SF7">
    <property type="entry name" value="DNA LIGASE"/>
    <property type="match status" value="1"/>
</dbReference>
<dbReference type="Pfam" id="PF01068">
    <property type="entry name" value="DNA_ligase_A_M"/>
    <property type="match status" value="1"/>
</dbReference>
<dbReference type="InterPro" id="IPR016059">
    <property type="entry name" value="DNA_ligase_ATP-dep_CS"/>
</dbReference>
<dbReference type="Gene3D" id="2.40.50.140">
    <property type="entry name" value="Nucleic acid-binding proteins"/>
    <property type="match status" value="1"/>
</dbReference>